<comment type="subcellular location">
    <subcellularLocation>
        <location evidence="1">Cell membrane</location>
        <topology evidence="1">Multi-pass membrane protein</topology>
    </subcellularLocation>
</comment>
<dbReference type="PANTHER" id="PTHR30106">
    <property type="entry name" value="INNER MEMBRANE PROTEIN YEIH-RELATED"/>
    <property type="match status" value="1"/>
</dbReference>
<dbReference type="OrthoDB" id="9766798at2"/>
<feature type="transmembrane region" description="Helical" evidence="7">
    <location>
        <begin position="181"/>
        <end position="202"/>
    </location>
</feature>
<evidence type="ECO:0000256" key="6">
    <source>
        <dbReference type="ARBA" id="ARBA00023136"/>
    </source>
</evidence>
<keyword evidence="6 7" id="KW-0472">Membrane</keyword>
<dbReference type="PANTHER" id="PTHR30106:SF2">
    <property type="entry name" value="UPF0324 INNER MEMBRANE PROTEIN YEIH"/>
    <property type="match status" value="1"/>
</dbReference>
<evidence type="ECO:0000256" key="2">
    <source>
        <dbReference type="ARBA" id="ARBA00007977"/>
    </source>
</evidence>
<dbReference type="Pfam" id="PF03601">
    <property type="entry name" value="Cons_hypoth698"/>
    <property type="match status" value="1"/>
</dbReference>
<dbReference type="GO" id="GO:0005886">
    <property type="term" value="C:plasma membrane"/>
    <property type="evidence" value="ECO:0007669"/>
    <property type="project" value="UniProtKB-SubCell"/>
</dbReference>
<evidence type="ECO:0000256" key="3">
    <source>
        <dbReference type="ARBA" id="ARBA00022475"/>
    </source>
</evidence>
<keyword evidence="3" id="KW-1003">Cell membrane</keyword>
<feature type="transmembrane region" description="Helical" evidence="7">
    <location>
        <begin position="123"/>
        <end position="143"/>
    </location>
</feature>
<dbReference type="RefSeq" id="WP_011874147.1">
    <property type="nucleotide sequence ID" value="NC_009142.1"/>
</dbReference>
<feature type="transmembrane region" description="Helical" evidence="7">
    <location>
        <begin position="304"/>
        <end position="324"/>
    </location>
</feature>
<proteinExistence type="inferred from homology"/>
<dbReference type="STRING" id="405948.SACE_3774"/>
<feature type="transmembrane region" description="Helical" evidence="7">
    <location>
        <begin position="150"/>
        <end position="169"/>
    </location>
</feature>
<dbReference type="AlphaFoldDB" id="A4FG70"/>
<evidence type="ECO:0000313" key="9">
    <source>
        <dbReference type="Proteomes" id="UP000006728"/>
    </source>
</evidence>
<dbReference type="InterPro" id="IPR018383">
    <property type="entry name" value="UPF0324_pro"/>
</dbReference>
<evidence type="ECO:0000256" key="5">
    <source>
        <dbReference type="ARBA" id="ARBA00022989"/>
    </source>
</evidence>
<feature type="transmembrane region" description="Helical" evidence="7">
    <location>
        <begin position="336"/>
        <end position="358"/>
    </location>
</feature>
<keyword evidence="4 7" id="KW-0812">Transmembrane</keyword>
<dbReference type="EMBL" id="AM420293">
    <property type="protein sequence ID" value="CAM03045.1"/>
    <property type="molecule type" value="Genomic_DNA"/>
</dbReference>
<dbReference type="Proteomes" id="UP000006728">
    <property type="component" value="Chromosome"/>
</dbReference>
<gene>
    <name evidence="8" type="ordered locus">SACE_3774</name>
</gene>
<evidence type="ECO:0008006" key="10">
    <source>
        <dbReference type="Google" id="ProtNLM"/>
    </source>
</evidence>
<comment type="similarity">
    <text evidence="2">Belongs to the UPF0324 family.</text>
</comment>
<feature type="transmembrane region" description="Helical" evidence="7">
    <location>
        <begin position="278"/>
        <end position="298"/>
    </location>
</feature>
<organism evidence="8 9">
    <name type="scientific">Saccharopolyspora erythraea (strain ATCC 11635 / DSM 40517 / JCM 4748 / NBRC 13426 / NCIMB 8594 / NRRL 2338)</name>
    <dbReference type="NCBI Taxonomy" id="405948"/>
    <lineage>
        <taxon>Bacteria</taxon>
        <taxon>Bacillati</taxon>
        <taxon>Actinomycetota</taxon>
        <taxon>Actinomycetes</taxon>
        <taxon>Pseudonocardiales</taxon>
        <taxon>Pseudonocardiaceae</taxon>
        <taxon>Saccharopolyspora</taxon>
    </lineage>
</organism>
<name>A4FG70_SACEN</name>
<evidence type="ECO:0000256" key="1">
    <source>
        <dbReference type="ARBA" id="ARBA00004651"/>
    </source>
</evidence>
<keyword evidence="5 7" id="KW-1133">Transmembrane helix</keyword>
<feature type="transmembrane region" description="Helical" evidence="7">
    <location>
        <begin position="49"/>
        <end position="77"/>
    </location>
</feature>
<reference evidence="8 9" key="1">
    <citation type="journal article" date="2007" name="Nat. Biotechnol.">
        <title>Complete genome sequence of the erythromycin-producing bacterium Saccharopolyspora erythraea NRRL23338.</title>
        <authorList>
            <person name="Oliynyk M."/>
            <person name="Samborskyy M."/>
            <person name="Lester J.B."/>
            <person name="Mironenko T."/>
            <person name="Scott N."/>
            <person name="Dickens S."/>
            <person name="Haydock S.F."/>
            <person name="Leadlay P.F."/>
        </authorList>
    </citation>
    <scope>NUCLEOTIDE SEQUENCE [LARGE SCALE GENOMIC DNA]</scope>
    <source>
        <strain evidence="9">ATCC 11635 / DSM 40517 / JCM 4748 / NBRC 13426 / NCIMB 8594 / NRRL 2338</strain>
    </source>
</reference>
<evidence type="ECO:0000256" key="4">
    <source>
        <dbReference type="ARBA" id="ARBA00022692"/>
    </source>
</evidence>
<feature type="transmembrane region" description="Helical" evidence="7">
    <location>
        <begin position="249"/>
        <end position="266"/>
    </location>
</feature>
<sequence>MQWRYDVLRGRRLRAAGRGGEAGLVAGTLKHREALVEGSLWPGLALTGAAVALSLALAGLVPSVSALTSAVVLGVVAGNVPGVPSRVRPGLAWATRRLLRAGVVLLGLQLAVGQVLGLGVGTVAAVVLVVGLTFAGTLVLGRWLGVSRGLSLLVATGFSICGASAIAAVEGVVDREDEDVAGAVALVTVFGSASMVLLPLLATATGMSPEDYGRIAGGSVHEVAQVVAAASPMGAAAVAVAVVVKLSRVVLLAPLVAAVSLVRRRAAGRAAGTRPPLVPLFVVGFLAAVAVRSLGMVPGPVLDVAGQVTTVLLAGALFALGSAVRLRALLRTGPRAFALGAGSTALVTALALAGMLALT</sequence>
<dbReference type="eggNOG" id="COG2855">
    <property type="taxonomic scope" value="Bacteria"/>
</dbReference>
<dbReference type="HOGENOM" id="CLU_033541_1_1_11"/>
<dbReference type="KEGG" id="sen:SACE_3774"/>
<accession>A4FG70</accession>
<evidence type="ECO:0000256" key="7">
    <source>
        <dbReference type="SAM" id="Phobius"/>
    </source>
</evidence>
<protein>
    <recommendedName>
        <fullName evidence="10">Integral membrane protein (TIGR00698 family)</fullName>
    </recommendedName>
</protein>
<evidence type="ECO:0000313" key="8">
    <source>
        <dbReference type="EMBL" id="CAM03045.1"/>
    </source>
</evidence>
<keyword evidence="9" id="KW-1185">Reference proteome</keyword>